<dbReference type="OrthoDB" id="7321121at2"/>
<dbReference type="AlphaFoldDB" id="A0A0R2I049"/>
<dbReference type="RefSeq" id="WP_057741887.1">
    <property type="nucleotide sequence ID" value="NZ_JQBW01000010.1"/>
</dbReference>
<dbReference type="Gene3D" id="3.30.559.10">
    <property type="entry name" value="Chloramphenicol acetyltransferase-like domain"/>
    <property type="match status" value="1"/>
</dbReference>
<protein>
    <submittedName>
        <fullName evidence="1">NRPS condensation domain-containing protein</fullName>
    </submittedName>
</protein>
<proteinExistence type="predicted"/>
<dbReference type="Gene3D" id="3.30.559.30">
    <property type="entry name" value="Nonribosomal peptide synthetase, condensation domain"/>
    <property type="match status" value="1"/>
</dbReference>
<name>A0A0R2I049_9LACO</name>
<dbReference type="Proteomes" id="UP000050934">
    <property type="component" value="Unassembled WGS sequence"/>
</dbReference>
<keyword evidence="2" id="KW-1185">Reference proteome</keyword>
<gene>
    <name evidence="1" type="ORF">IV45_GL000912</name>
</gene>
<dbReference type="STRING" id="396268.IV45_GL000912"/>
<dbReference type="PANTHER" id="PTHR28037:SF1">
    <property type="entry name" value="ALCOHOL O-ACETYLTRANSFERASE 1-RELATED"/>
    <property type="match status" value="1"/>
</dbReference>
<comment type="caution">
    <text evidence="1">The sequence shown here is derived from an EMBL/GenBank/DDBJ whole genome shotgun (WGS) entry which is preliminary data.</text>
</comment>
<dbReference type="InterPro" id="IPR052058">
    <property type="entry name" value="Alcohol_O-acetyltransferase"/>
</dbReference>
<reference evidence="1 2" key="1">
    <citation type="journal article" date="2015" name="Genome Announc.">
        <title>Expanding the biotechnology potential of lactobacilli through comparative genomics of 213 strains and associated genera.</title>
        <authorList>
            <person name="Sun Z."/>
            <person name="Harris H.M."/>
            <person name="McCann A."/>
            <person name="Guo C."/>
            <person name="Argimon S."/>
            <person name="Zhang W."/>
            <person name="Yang X."/>
            <person name="Jeffery I.B."/>
            <person name="Cooney J.C."/>
            <person name="Kagawa T.F."/>
            <person name="Liu W."/>
            <person name="Song Y."/>
            <person name="Salvetti E."/>
            <person name="Wrobel A."/>
            <person name="Rasinkangas P."/>
            <person name="Parkhill J."/>
            <person name="Rea M.C."/>
            <person name="O'Sullivan O."/>
            <person name="Ritari J."/>
            <person name="Douillard F.P."/>
            <person name="Paul Ross R."/>
            <person name="Yang R."/>
            <person name="Briner A.E."/>
            <person name="Felis G.E."/>
            <person name="de Vos W.M."/>
            <person name="Barrangou R."/>
            <person name="Klaenhammer T.R."/>
            <person name="Caufield P.W."/>
            <person name="Cui Y."/>
            <person name="Zhang H."/>
            <person name="O'Toole P.W."/>
        </authorList>
    </citation>
    <scope>NUCLEOTIDE SEQUENCE [LARGE SCALE GENOMIC DNA]</scope>
    <source>
        <strain evidence="1 2">DSM 17896</strain>
    </source>
</reference>
<dbReference type="PATRIC" id="fig|396268.3.peg.924"/>
<dbReference type="EMBL" id="JQBW01000010">
    <property type="protein sequence ID" value="KRN58465.1"/>
    <property type="molecule type" value="Genomic_DNA"/>
</dbReference>
<evidence type="ECO:0000313" key="2">
    <source>
        <dbReference type="Proteomes" id="UP000050934"/>
    </source>
</evidence>
<accession>A0A0R2I049</accession>
<sequence>MADPLNILHTVGFKAMYPMVRAGISLKKPLDARRLTTAVAKVVKAVPQLMQAYRIKDNEFEDIDAVVGDVLHFVDQIDESAAGKLDWEKQPQWQLYVTDSQLVVYGSHILTDGAGFKQLLYLLCAAYNQTADLDVANHQDIDGIKALIKKIPAHQSKNNDHPTQALSLPALAPSPESRQYSILHQHLTAKQFAQLHAWTKANGVTINDAVMTAFAKAVQQFCGVDELNLACPTDMRQFLPDDQRSELRVQNLTGRYNISVAAQPAEDFPATVVKVHQAMNQQKADYTFLESFRSMLANLDDGASVSQLQQDVENHYHVRSIAYTNMAIVNDARLYFADNEIDDCILTGGFRTMPHYQICASTFKGQLNLAANVIATSAEKQLAYAVMSLMRQYLLSVH</sequence>
<organism evidence="1 2">
    <name type="scientific">Limosilactobacillus secaliphilus</name>
    <dbReference type="NCBI Taxonomy" id="396268"/>
    <lineage>
        <taxon>Bacteria</taxon>
        <taxon>Bacillati</taxon>
        <taxon>Bacillota</taxon>
        <taxon>Bacilli</taxon>
        <taxon>Lactobacillales</taxon>
        <taxon>Lactobacillaceae</taxon>
        <taxon>Limosilactobacillus</taxon>
    </lineage>
</organism>
<dbReference type="SUPFAM" id="SSF52777">
    <property type="entry name" value="CoA-dependent acyltransferases"/>
    <property type="match status" value="2"/>
</dbReference>
<dbReference type="PANTHER" id="PTHR28037">
    <property type="entry name" value="ALCOHOL O-ACETYLTRANSFERASE 1-RELATED"/>
    <property type="match status" value="1"/>
</dbReference>
<evidence type="ECO:0000313" key="1">
    <source>
        <dbReference type="EMBL" id="KRN58465.1"/>
    </source>
</evidence>
<dbReference type="InterPro" id="IPR023213">
    <property type="entry name" value="CAT-like_dom_sf"/>
</dbReference>